<dbReference type="CDD" id="cd01292">
    <property type="entry name" value="metallo-dependent_hydrolases"/>
    <property type="match status" value="1"/>
</dbReference>
<dbReference type="InterPro" id="IPR032466">
    <property type="entry name" value="Metal_Hydrolase"/>
</dbReference>
<dbReference type="InterPro" id="IPR006680">
    <property type="entry name" value="Amidohydro-rel"/>
</dbReference>
<sequence length="265" mass="30370">MVIDVHTHIFPEHIAEKATNNIGNYYQIPIQFNGTVNQLLDNMQQYHIDKCVVNSVATNPHQVQTINQFVAEQVKNYPNQLIGFGSLHPDSENLEQDFQQLRELKLKGIKLHPDFQGRAIDDPKVMKIYEMAEGCCPILMHMGSTDSDLSSPKRLAKILDLFPKLDIIAAHFGGWSHWEDAALELALKRVYVDSSSTQYAVKPHQIRELIDIFGIHHVIFGSDYPIFNAGDELKRFENIPMTEEEKECIFHGNIERLLLKYKTNS</sequence>
<dbReference type="Gene3D" id="3.20.20.140">
    <property type="entry name" value="Metal-dependent hydrolases"/>
    <property type="match status" value="1"/>
</dbReference>
<gene>
    <name evidence="3" type="ORF">H8Z77_06265</name>
</gene>
<dbReference type="RefSeq" id="WP_186996509.1">
    <property type="nucleotide sequence ID" value="NZ_JACOQK010000001.1"/>
</dbReference>
<name>A0ABR7IR41_9CLOT</name>
<dbReference type="EMBL" id="JACOQK010000001">
    <property type="protein sequence ID" value="MBC5787621.1"/>
    <property type="molecule type" value="Genomic_DNA"/>
</dbReference>
<evidence type="ECO:0000313" key="4">
    <source>
        <dbReference type="Proteomes" id="UP000649151"/>
    </source>
</evidence>
<evidence type="ECO:0000313" key="3">
    <source>
        <dbReference type="EMBL" id="MBC5787621.1"/>
    </source>
</evidence>
<dbReference type="PANTHER" id="PTHR21240">
    <property type="entry name" value="2-AMINO-3-CARBOXYLMUCONATE-6-SEMIALDEHYDE DECARBOXYLASE"/>
    <property type="match status" value="1"/>
</dbReference>
<comment type="caution">
    <text evidence="3">The sequence shown here is derived from an EMBL/GenBank/DDBJ whole genome shotgun (WGS) entry which is preliminary data.</text>
</comment>
<dbReference type="PANTHER" id="PTHR21240:SF28">
    <property type="entry name" value="ISO-OROTATE DECARBOXYLASE (EUROFUNG)"/>
    <property type="match status" value="1"/>
</dbReference>
<protein>
    <submittedName>
        <fullName evidence="3">Amidohydrolase</fullName>
    </submittedName>
</protein>
<feature type="domain" description="Amidohydrolase-related" evidence="2">
    <location>
        <begin position="3"/>
        <end position="258"/>
    </location>
</feature>
<proteinExistence type="predicted"/>
<organism evidence="3 4">
    <name type="scientific">Clostridium facile</name>
    <dbReference type="NCBI Taxonomy" id="2763035"/>
    <lineage>
        <taxon>Bacteria</taxon>
        <taxon>Bacillati</taxon>
        <taxon>Bacillota</taxon>
        <taxon>Clostridia</taxon>
        <taxon>Eubacteriales</taxon>
        <taxon>Clostridiaceae</taxon>
        <taxon>Clostridium</taxon>
    </lineage>
</organism>
<dbReference type="InterPro" id="IPR032465">
    <property type="entry name" value="ACMSD"/>
</dbReference>
<dbReference type="Pfam" id="PF04909">
    <property type="entry name" value="Amidohydro_2"/>
    <property type="match status" value="1"/>
</dbReference>
<keyword evidence="4" id="KW-1185">Reference proteome</keyword>
<reference evidence="3 4" key="1">
    <citation type="submission" date="2020-08" db="EMBL/GenBank/DDBJ databases">
        <title>Genome public.</title>
        <authorList>
            <person name="Liu C."/>
            <person name="Sun Q."/>
        </authorList>
    </citation>
    <scope>NUCLEOTIDE SEQUENCE [LARGE SCALE GENOMIC DNA]</scope>
    <source>
        <strain evidence="3 4">NSJ-27</strain>
    </source>
</reference>
<evidence type="ECO:0000256" key="1">
    <source>
        <dbReference type="ARBA" id="ARBA00023239"/>
    </source>
</evidence>
<dbReference type="SUPFAM" id="SSF51556">
    <property type="entry name" value="Metallo-dependent hydrolases"/>
    <property type="match status" value="1"/>
</dbReference>
<keyword evidence="1" id="KW-0456">Lyase</keyword>
<accession>A0ABR7IR41</accession>
<dbReference type="Proteomes" id="UP000649151">
    <property type="component" value="Unassembled WGS sequence"/>
</dbReference>
<evidence type="ECO:0000259" key="2">
    <source>
        <dbReference type="Pfam" id="PF04909"/>
    </source>
</evidence>